<dbReference type="InterPro" id="IPR003594">
    <property type="entry name" value="HATPase_dom"/>
</dbReference>
<proteinExistence type="predicted"/>
<dbReference type="AlphaFoldDB" id="A0A422QX08"/>
<dbReference type="Pfam" id="PF13581">
    <property type="entry name" value="HATPase_c_2"/>
    <property type="match status" value="1"/>
</dbReference>
<evidence type="ECO:0000256" key="1">
    <source>
        <dbReference type="ARBA" id="ARBA00022527"/>
    </source>
</evidence>
<keyword evidence="1" id="KW-0723">Serine/threonine-protein kinase</keyword>
<dbReference type="EMBL" id="PXNQ02000006">
    <property type="protein sequence ID" value="RNF34489.1"/>
    <property type="molecule type" value="Genomic_DNA"/>
</dbReference>
<keyword evidence="3" id="KW-0067">ATP-binding</keyword>
<dbReference type="InterPro" id="IPR036890">
    <property type="entry name" value="HATPase_C_sf"/>
</dbReference>
<keyword evidence="1" id="KW-0418">Kinase</keyword>
<sequence>MYPIDRQKADPGKLAACETWPIFHRVLTASPLAIRETLCDIRNRFTKSTDPDTLGRLELVLAEVLNNVAEHAVPRHGGLAVKDSPTIHLSIVRTERGFVCAVTDDGISLPDKCLQPRNLPGFEDSELSESGFGWFLIQDLTQTLCYYREEQRNCLAFSVPLARAVRSS</sequence>
<dbReference type="PANTHER" id="PTHR35526:SF3">
    <property type="entry name" value="ANTI-SIGMA-F FACTOR RSBW"/>
    <property type="match status" value="1"/>
</dbReference>
<evidence type="ECO:0000313" key="3">
    <source>
        <dbReference type="EMBL" id="RNF34489.1"/>
    </source>
</evidence>
<reference evidence="3" key="1">
    <citation type="submission" date="2018-05" db="EMBL/GenBank/DDBJ databases">
        <title>Reclassification of Methylarcula marina and Methylarcula terricola as Paracoccus methylarcula sp.nov., comb.nov. and Paracoccus terricola comb.nov.</title>
        <authorList>
            <person name="Shmareva M.N."/>
            <person name="Doronina N.V."/>
            <person name="Vasilenko O.V."/>
            <person name="Tarlachkov S.V."/>
            <person name="Trotsenko Y.A."/>
        </authorList>
    </citation>
    <scope>NUCLEOTIDE SEQUENCE [LARGE SCALE GENOMIC DNA]</scope>
    <source>
        <strain evidence="3">VKM B-2159</strain>
    </source>
</reference>
<dbReference type="CDD" id="cd16936">
    <property type="entry name" value="HATPase_RsbW-like"/>
    <property type="match status" value="1"/>
</dbReference>
<dbReference type="OrthoDB" id="9792240at2"/>
<dbReference type="Gene3D" id="3.30.565.10">
    <property type="entry name" value="Histidine kinase-like ATPase, C-terminal domain"/>
    <property type="match status" value="1"/>
</dbReference>
<keyword evidence="3" id="KW-0547">Nucleotide-binding</keyword>
<accession>A0A422QX08</accession>
<dbReference type="PANTHER" id="PTHR35526">
    <property type="entry name" value="ANTI-SIGMA-F FACTOR RSBW-RELATED"/>
    <property type="match status" value="1"/>
</dbReference>
<evidence type="ECO:0000259" key="2">
    <source>
        <dbReference type="Pfam" id="PF13581"/>
    </source>
</evidence>
<keyword evidence="4" id="KW-1185">Reference proteome</keyword>
<evidence type="ECO:0000313" key="4">
    <source>
        <dbReference type="Proteomes" id="UP000238137"/>
    </source>
</evidence>
<name>A0A422QX08_9RHOB</name>
<dbReference type="InterPro" id="IPR050267">
    <property type="entry name" value="Anti-sigma-factor_SerPK"/>
</dbReference>
<feature type="domain" description="Histidine kinase/HSP90-like ATPase" evidence="2">
    <location>
        <begin position="47"/>
        <end position="157"/>
    </location>
</feature>
<dbReference type="GO" id="GO:0004674">
    <property type="term" value="F:protein serine/threonine kinase activity"/>
    <property type="evidence" value="ECO:0007669"/>
    <property type="project" value="UniProtKB-KW"/>
</dbReference>
<dbReference type="SUPFAM" id="SSF55874">
    <property type="entry name" value="ATPase domain of HSP90 chaperone/DNA topoisomerase II/histidine kinase"/>
    <property type="match status" value="1"/>
</dbReference>
<comment type="caution">
    <text evidence="3">The sequence shown here is derived from an EMBL/GenBank/DDBJ whole genome shotgun (WGS) entry which is preliminary data.</text>
</comment>
<protein>
    <submittedName>
        <fullName evidence="3">ATP-binding protein</fullName>
    </submittedName>
</protein>
<keyword evidence="1" id="KW-0808">Transferase</keyword>
<organism evidence="3 4">
    <name type="scientific">Paracoccus methylarcula</name>
    <dbReference type="NCBI Taxonomy" id="72022"/>
    <lineage>
        <taxon>Bacteria</taxon>
        <taxon>Pseudomonadati</taxon>
        <taxon>Pseudomonadota</taxon>
        <taxon>Alphaproteobacteria</taxon>
        <taxon>Rhodobacterales</taxon>
        <taxon>Paracoccaceae</taxon>
        <taxon>Paracoccus</taxon>
    </lineage>
</organism>
<dbReference type="Proteomes" id="UP000238137">
    <property type="component" value="Unassembled WGS sequence"/>
</dbReference>
<dbReference type="GO" id="GO:0005524">
    <property type="term" value="F:ATP binding"/>
    <property type="evidence" value="ECO:0007669"/>
    <property type="project" value="UniProtKB-KW"/>
</dbReference>
<gene>
    <name evidence="3" type="ORF">A7A09_011425</name>
</gene>